<sequence>MKKKVSVTNKFVSDNDTFVSDNDKEAKVGMTELQPHNLFEFGEVPEVDDQRCEEKSNEGWSDDEYTKQKIAFKPWYCIPSIPDCPEPILEPGPFHSLGLNDKLIVNQTYNTKKSWRLFCLYARKLSLAYASLIKGTEMFEIKTFNDERTCSSLLIQLYTQIIGKQIAKLWEP</sequence>
<comment type="caution">
    <text evidence="1">The sequence shown here is derived from an EMBL/GenBank/DDBJ whole genome shotgun (WGS) entry which is preliminary data.</text>
</comment>
<proteinExistence type="predicted"/>
<dbReference type="EMBL" id="NBSK02000002">
    <property type="protein sequence ID" value="KAJ0220158.1"/>
    <property type="molecule type" value="Genomic_DNA"/>
</dbReference>
<name>A0A9R1WAD1_LACSA</name>
<gene>
    <name evidence="1" type="ORF">LSAT_V11C200096340</name>
</gene>
<evidence type="ECO:0000313" key="1">
    <source>
        <dbReference type="EMBL" id="KAJ0220158.1"/>
    </source>
</evidence>
<organism evidence="1 2">
    <name type="scientific">Lactuca sativa</name>
    <name type="common">Garden lettuce</name>
    <dbReference type="NCBI Taxonomy" id="4236"/>
    <lineage>
        <taxon>Eukaryota</taxon>
        <taxon>Viridiplantae</taxon>
        <taxon>Streptophyta</taxon>
        <taxon>Embryophyta</taxon>
        <taxon>Tracheophyta</taxon>
        <taxon>Spermatophyta</taxon>
        <taxon>Magnoliopsida</taxon>
        <taxon>eudicotyledons</taxon>
        <taxon>Gunneridae</taxon>
        <taxon>Pentapetalae</taxon>
        <taxon>asterids</taxon>
        <taxon>campanulids</taxon>
        <taxon>Asterales</taxon>
        <taxon>Asteraceae</taxon>
        <taxon>Cichorioideae</taxon>
        <taxon>Cichorieae</taxon>
        <taxon>Lactucinae</taxon>
        <taxon>Lactuca</taxon>
    </lineage>
</organism>
<reference evidence="1 2" key="1">
    <citation type="journal article" date="2017" name="Nat. Commun.">
        <title>Genome assembly with in vitro proximity ligation data and whole-genome triplication in lettuce.</title>
        <authorList>
            <person name="Reyes-Chin-Wo S."/>
            <person name="Wang Z."/>
            <person name="Yang X."/>
            <person name="Kozik A."/>
            <person name="Arikit S."/>
            <person name="Song C."/>
            <person name="Xia L."/>
            <person name="Froenicke L."/>
            <person name="Lavelle D.O."/>
            <person name="Truco M.J."/>
            <person name="Xia R."/>
            <person name="Zhu S."/>
            <person name="Xu C."/>
            <person name="Xu H."/>
            <person name="Xu X."/>
            <person name="Cox K."/>
            <person name="Korf I."/>
            <person name="Meyers B.C."/>
            <person name="Michelmore R.W."/>
        </authorList>
    </citation>
    <scope>NUCLEOTIDE SEQUENCE [LARGE SCALE GENOMIC DNA]</scope>
    <source>
        <strain evidence="2">cv. Salinas</strain>
        <tissue evidence="1">Seedlings</tissue>
    </source>
</reference>
<keyword evidence="2" id="KW-1185">Reference proteome</keyword>
<evidence type="ECO:0000313" key="2">
    <source>
        <dbReference type="Proteomes" id="UP000235145"/>
    </source>
</evidence>
<accession>A0A9R1WAD1</accession>
<dbReference type="AlphaFoldDB" id="A0A9R1WAD1"/>
<protein>
    <submittedName>
        <fullName evidence="1">Uncharacterized protein</fullName>
    </submittedName>
</protein>
<dbReference type="Proteomes" id="UP000235145">
    <property type="component" value="Unassembled WGS sequence"/>
</dbReference>